<evidence type="ECO:0000256" key="9">
    <source>
        <dbReference type="ARBA" id="ARBA00022840"/>
    </source>
</evidence>
<dbReference type="GO" id="GO:0005524">
    <property type="term" value="F:ATP binding"/>
    <property type="evidence" value="ECO:0007669"/>
    <property type="project" value="UniProtKB-KW"/>
</dbReference>
<dbReference type="GO" id="GO:0000155">
    <property type="term" value="F:phosphorelay sensor kinase activity"/>
    <property type="evidence" value="ECO:0007669"/>
    <property type="project" value="InterPro"/>
</dbReference>
<dbReference type="InterPro" id="IPR036097">
    <property type="entry name" value="HisK_dim/P_sf"/>
</dbReference>
<evidence type="ECO:0000256" key="4">
    <source>
        <dbReference type="ARBA" id="ARBA00022475"/>
    </source>
</evidence>
<organism evidence="13">
    <name type="scientific">Leptolyngbya sp. NK1-12</name>
    <dbReference type="NCBI Taxonomy" id="2547451"/>
    <lineage>
        <taxon>Bacteria</taxon>
        <taxon>Bacillati</taxon>
        <taxon>Cyanobacteriota</taxon>
        <taxon>Cyanophyceae</taxon>
        <taxon>Leptolyngbyales</taxon>
        <taxon>Leptolyngbyaceae</taxon>
        <taxon>Leptolyngbya group</taxon>
        <taxon>Leptolyngbya</taxon>
    </lineage>
</organism>
<proteinExistence type="predicted"/>
<evidence type="ECO:0000256" key="2">
    <source>
        <dbReference type="ARBA" id="ARBA00004236"/>
    </source>
</evidence>
<keyword evidence="8 13" id="KW-0418">Kinase</keyword>
<keyword evidence="11" id="KW-0472">Membrane</keyword>
<evidence type="ECO:0000256" key="8">
    <source>
        <dbReference type="ARBA" id="ARBA00022777"/>
    </source>
</evidence>
<feature type="domain" description="Histidine kinase" evidence="12">
    <location>
        <begin position="318"/>
        <end position="535"/>
    </location>
</feature>
<keyword evidence="9" id="KW-0067">ATP-binding</keyword>
<dbReference type="FunFam" id="3.30.565.10:FF:000023">
    <property type="entry name" value="PAS domain-containing sensor histidine kinase"/>
    <property type="match status" value="1"/>
</dbReference>
<keyword evidence="7" id="KW-0547">Nucleotide-binding</keyword>
<dbReference type="EC" id="2.7.13.3" evidence="3"/>
<dbReference type="EMBL" id="CP053586">
    <property type="protein sequence ID" value="WNZ21883.1"/>
    <property type="molecule type" value="Genomic_DNA"/>
</dbReference>
<dbReference type="InterPro" id="IPR019278">
    <property type="entry name" value="DICT_dom"/>
</dbReference>
<dbReference type="Gene3D" id="1.10.287.130">
    <property type="match status" value="1"/>
</dbReference>
<dbReference type="PRINTS" id="PR00344">
    <property type="entry name" value="BCTRLSENSOR"/>
</dbReference>
<accession>A0AA96WBA1</accession>
<evidence type="ECO:0000259" key="12">
    <source>
        <dbReference type="PROSITE" id="PS50109"/>
    </source>
</evidence>
<evidence type="ECO:0000256" key="7">
    <source>
        <dbReference type="ARBA" id="ARBA00022741"/>
    </source>
</evidence>
<dbReference type="SMART" id="SM00388">
    <property type="entry name" value="HisKA"/>
    <property type="match status" value="1"/>
</dbReference>
<dbReference type="InterPro" id="IPR050736">
    <property type="entry name" value="Sensor_HK_Regulatory"/>
</dbReference>
<gene>
    <name evidence="13" type="ORF">HJG54_02700</name>
</gene>
<dbReference type="Gene3D" id="3.30.565.10">
    <property type="entry name" value="Histidine kinase-like ATPase, C-terminal domain"/>
    <property type="match status" value="1"/>
</dbReference>
<dbReference type="InterPro" id="IPR005467">
    <property type="entry name" value="His_kinase_dom"/>
</dbReference>
<dbReference type="RefSeq" id="WP_316433204.1">
    <property type="nucleotide sequence ID" value="NZ_CP053586.1"/>
</dbReference>
<dbReference type="InterPro" id="IPR003594">
    <property type="entry name" value="HATPase_dom"/>
</dbReference>
<keyword evidence="5" id="KW-0597">Phosphoprotein</keyword>
<evidence type="ECO:0000256" key="10">
    <source>
        <dbReference type="ARBA" id="ARBA00023012"/>
    </source>
</evidence>
<comment type="catalytic activity">
    <reaction evidence="1">
        <text>ATP + protein L-histidine = ADP + protein N-phospho-L-histidine.</text>
        <dbReference type="EC" id="2.7.13.3"/>
    </reaction>
</comment>
<dbReference type="InterPro" id="IPR036890">
    <property type="entry name" value="HATPase_C_sf"/>
</dbReference>
<dbReference type="PANTHER" id="PTHR43711:SF1">
    <property type="entry name" value="HISTIDINE KINASE 1"/>
    <property type="match status" value="1"/>
</dbReference>
<dbReference type="InterPro" id="IPR003661">
    <property type="entry name" value="HisK_dim/P_dom"/>
</dbReference>
<dbReference type="Pfam" id="PF10069">
    <property type="entry name" value="DICT"/>
    <property type="match status" value="1"/>
</dbReference>
<keyword evidence="10" id="KW-0902">Two-component regulatory system</keyword>
<dbReference type="Pfam" id="PF00512">
    <property type="entry name" value="HisKA"/>
    <property type="match status" value="1"/>
</dbReference>
<dbReference type="AlphaFoldDB" id="A0AA96WBA1"/>
<evidence type="ECO:0000256" key="1">
    <source>
        <dbReference type="ARBA" id="ARBA00000085"/>
    </source>
</evidence>
<keyword evidence="6" id="KW-0808">Transferase</keyword>
<protein>
    <recommendedName>
        <fullName evidence="3">histidine kinase</fullName>
        <ecNumber evidence="3">2.7.13.3</ecNumber>
    </recommendedName>
</protein>
<dbReference type="GO" id="GO:0005886">
    <property type="term" value="C:plasma membrane"/>
    <property type="evidence" value="ECO:0007669"/>
    <property type="project" value="UniProtKB-SubCell"/>
</dbReference>
<dbReference type="InterPro" id="IPR004358">
    <property type="entry name" value="Sig_transdc_His_kin-like_C"/>
</dbReference>
<reference evidence="13" key="1">
    <citation type="submission" date="2020-05" db="EMBL/GenBank/DDBJ databases">
        <authorList>
            <person name="Zhu T."/>
            <person name="Keshari N."/>
            <person name="Lu X."/>
        </authorList>
    </citation>
    <scope>NUCLEOTIDE SEQUENCE</scope>
    <source>
        <strain evidence="13">NK1-12</strain>
    </source>
</reference>
<dbReference type="Pfam" id="PF02518">
    <property type="entry name" value="HATPase_c"/>
    <property type="match status" value="1"/>
</dbReference>
<evidence type="ECO:0000256" key="11">
    <source>
        <dbReference type="ARBA" id="ARBA00023136"/>
    </source>
</evidence>
<dbReference type="PANTHER" id="PTHR43711">
    <property type="entry name" value="TWO-COMPONENT HISTIDINE KINASE"/>
    <property type="match status" value="1"/>
</dbReference>
<sequence length="537" mass="59402">MNPLPQPDVSLYELAVNTDPTPHPLQLSPTTFKSIVGLFLDFLIEQNLPATIWLKLPRGEAWQAEVDRFCQLATAPYSIYSLQTYQKTDPNQPSQPVTATPVKPLSAAANWEGLRIQRAGRELPDLPLDDVGLDDVPGFSDNPAENSSIHYLPLAPDSQLKREYFLLVAAPAFYGLVLTHRPRSVQLSEVAKLGQNPDDSLERKHPLLGICSFEQVVVQKVLEAGIHSAICFGQPDAAANQTLSDGLISWANLQQHNSVEPLDPALLGRLLTKQIQRQEDLWRTSAAQRRQVEHIPQLQRENQELLTALRLKDEFIKTMGLELRTPLATMKTALSLLNSPSVKPPQRQRYMEMLSQECDRQSSLIASVLDLVQLESSAEEMPMESLRLSDIVPGVVSTYQPLAQEKGVMLAYVVPEDLPSVSCLSAWLKQIVINLLNNSIKFTPKGGQVWVRARQQGDSVQLEFRDTGIGIASSDLPRIFERFYRARGLQTEDSNGVGLGLSIVQQLLLRCGGSISVKSKQGEGSVFTVLLPVASEG</sequence>
<evidence type="ECO:0000256" key="5">
    <source>
        <dbReference type="ARBA" id="ARBA00022553"/>
    </source>
</evidence>
<dbReference type="CDD" id="cd00075">
    <property type="entry name" value="HATPase"/>
    <property type="match status" value="1"/>
</dbReference>
<evidence type="ECO:0000256" key="6">
    <source>
        <dbReference type="ARBA" id="ARBA00022679"/>
    </source>
</evidence>
<dbReference type="CDD" id="cd00082">
    <property type="entry name" value="HisKA"/>
    <property type="match status" value="1"/>
</dbReference>
<keyword evidence="4" id="KW-1003">Cell membrane</keyword>
<evidence type="ECO:0000313" key="13">
    <source>
        <dbReference type="EMBL" id="WNZ21883.1"/>
    </source>
</evidence>
<comment type="subcellular location">
    <subcellularLocation>
        <location evidence="2">Cell membrane</location>
    </subcellularLocation>
</comment>
<evidence type="ECO:0000256" key="3">
    <source>
        <dbReference type="ARBA" id="ARBA00012438"/>
    </source>
</evidence>
<dbReference type="SMART" id="SM00387">
    <property type="entry name" value="HATPase_c"/>
    <property type="match status" value="1"/>
</dbReference>
<dbReference type="SUPFAM" id="SSF47384">
    <property type="entry name" value="Homodimeric domain of signal transducing histidine kinase"/>
    <property type="match status" value="1"/>
</dbReference>
<dbReference type="SUPFAM" id="SSF55874">
    <property type="entry name" value="ATPase domain of HSP90 chaperone/DNA topoisomerase II/histidine kinase"/>
    <property type="match status" value="1"/>
</dbReference>
<name>A0AA96WBA1_9CYAN</name>
<dbReference type="PROSITE" id="PS50109">
    <property type="entry name" value="HIS_KIN"/>
    <property type="match status" value="1"/>
</dbReference>